<evidence type="ECO:0000256" key="2">
    <source>
        <dbReference type="ARBA" id="ARBA00022598"/>
    </source>
</evidence>
<dbReference type="PANTHER" id="PTHR43201:SF5">
    <property type="entry name" value="MEDIUM-CHAIN ACYL-COA LIGASE ACSF2, MITOCHONDRIAL"/>
    <property type="match status" value="1"/>
</dbReference>
<gene>
    <name evidence="5" type="ORF">JKP34_07390</name>
</gene>
<dbReference type="GO" id="GO:0031956">
    <property type="term" value="F:medium-chain fatty acid-CoA ligase activity"/>
    <property type="evidence" value="ECO:0007669"/>
    <property type="project" value="TreeGrafter"/>
</dbReference>
<comment type="similarity">
    <text evidence="1">Belongs to the ATP-dependent AMP-binding enzyme family.</text>
</comment>
<comment type="caution">
    <text evidence="5">The sequence shown here is derived from an EMBL/GenBank/DDBJ whole genome shotgun (WGS) entry which is preliminary data.</text>
</comment>
<feature type="domain" description="AMP-binding enzyme C-terminal" evidence="4">
    <location>
        <begin position="412"/>
        <end position="486"/>
    </location>
</feature>
<dbReference type="InterPro" id="IPR025110">
    <property type="entry name" value="AMP-bd_C"/>
</dbReference>
<evidence type="ECO:0000259" key="4">
    <source>
        <dbReference type="Pfam" id="PF13193"/>
    </source>
</evidence>
<organism evidence="5 6">
    <name type="scientific">Marivirga atlantica</name>
    <dbReference type="NCBI Taxonomy" id="1548457"/>
    <lineage>
        <taxon>Bacteria</taxon>
        <taxon>Pseudomonadati</taxon>
        <taxon>Bacteroidota</taxon>
        <taxon>Cytophagia</taxon>
        <taxon>Cytophagales</taxon>
        <taxon>Marivirgaceae</taxon>
        <taxon>Marivirga</taxon>
    </lineage>
</organism>
<dbReference type="Proteomes" id="UP000642920">
    <property type="component" value="Unassembled WGS sequence"/>
</dbReference>
<protein>
    <submittedName>
        <fullName evidence="5">AMP-binding protein</fullName>
    </submittedName>
</protein>
<evidence type="ECO:0000313" key="5">
    <source>
        <dbReference type="EMBL" id="MBL0765068.1"/>
    </source>
</evidence>
<keyword evidence="6" id="KW-1185">Reference proteome</keyword>
<evidence type="ECO:0000259" key="3">
    <source>
        <dbReference type="Pfam" id="PF00501"/>
    </source>
</evidence>
<dbReference type="EMBL" id="JAERQG010000001">
    <property type="protein sequence ID" value="MBL0765068.1"/>
    <property type="molecule type" value="Genomic_DNA"/>
</dbReference>
<sequence length="504" mass="57107">MICDWFNKWSLYCPEKTALTEVDSTTSFTYKQLNNGTNWLCHYFKDRHNLTKGDRILVLADFHAEYVNLLGVAQKVGIIIVPINFRLSATEISFLVKNSDPSLIVVASHYKHLLSEVPYLAEHKLLEFEQLQVLLQENCDEAYDFPAEELEENHPAFILYTSGTTGKPKGAIYSHGMMLWNSLNTAIRLQINSDDVNLNVMPPFHTGGWNVLTAPILHFGGTLIMMPKFEADKVLQTLEKEKVSIFMAVPTMVRLMRESAVFEKIDFQRLRYMIVGGEALPVSLIEDWSQKEVLIRQGYGLTECGPNITSLEANDAIRKRGSIGFPNFYLQTKLVNESGIAVDKNEKGELWIKGPIVTPGYWRNPEATEKAIVDGWFKTGDILLKDKEGYLYVVDRIKNMFISGGENVYPAEVEQCILKHESVKEVCVVGVPDLKWGEVGKAIVVFKEAKTDISAIQNFCLQHLAKFKVPKYFEVMKELPKNDTGKIDRKLLSATDEVKSTHLT</sequence>
<dbReference type="Gene3D" id="3.40.50.12780">
    <property type="entry name" value="N-terminal domain of ligase-like"/>
    <property type="match status" value="1"/>
</dbReference>
<dbReference type="RefSeq" id="WP_201919225.1">
    <property type="nucleotide sequence ID" value="NZ_JAERQG010000001.1"/>
</dbReference>
<dbReference type="PROSITE" id="PS00455">
    <property type="entry name" value="AMP_BINDING"/>
    <property type="match status" value="1"/>
</dbReference>
<proteinExistence type="inferred from homology"/>
<dbReference type="GO" id="GO:0006631">
    <property type="term" value="P:fatty acid metabolic process"/>
    <property type="evidence" value="ECO:0007669"/>
    <property type="project" value="TreeGrafter"/>
</dbReference>
<dbReference type="FunFam" id="3.30.300.30:FF:000008">
    <property type="entry name" value="2,3-dihydroxybenzoate-AMP ligase"/>
    <property type="match status" value="1"/>
</dbReference>
<dbReference type="PANTHER" id="PTHR43201">
    <property type="entry name" value="ACYL-COA SYNTHETASE"/>
    <property type="match status" value="1"/>
</dbReference>
<dbReference type="Pfam" id="PF00501">
    <property type="entry name" value="AMP-binding"/>
    <property type="match status" value="1"/>
</dbReference>
<dbReference type="InterPro" id="IPR045851">
    <property type="entry name" value="AMP-bd_C_sf"/>
</dbReference>
<dbReference type="AlphaFoldDB" id="A0A937AF34"/>
<name>A0A937AF34_9BACT</name>
<evidence type="ECO:0000313" key="6">
    <source>
        <dbReference type="Proteomes" id="UP000642920"/>
    </source>
</evidence>
<accession>A0A937AF34</accession>
<feature type="domain" description="AMP-dependent synthetase/ligase" evidence="3">
    <location>
        <begin position="13"/>
        <end position="362"/>
    </location>
</feature>
<reference evidence="5" key="1">
    <citation type="submission" date="2021-01" db="EMBL/GenBank/DDBJ databases">
        <title>Marivirga sp. nov., isolated from intertidal surface sediments.</title>
        <authorList>
            <person name="Zhang M."/>
        </authorList>
    </citation>
    <scope>NUCLEOTIDE SEQUENCE</scope>
    <source>
        <strain evidence="5">SM1354</strain>
    </source>
</reference>
<dbReference type="Pfam" id="PF13193">
    <property type="entry name" value="AMP-binding_C"/>
    <property type="match status" value="1"/>
</dbReference>
<evidence type="ECO:0000256" key="1">
    <source>
        <dbReference type="ARBA" id="ARBA00006432"/>
    </source>
</evidence>
<dbReference type="InterPro" id="IPR000873">
    <property type="entry name" value="AMP-dep_synth/lig_dom"/>
</dbReference>
<dbReference type="SUPFAM" id="SSF56801">
    <property type="entry name" value="Acetyl-CoA synthetase-like"/>
    <property type="match status" value="1"/>
</dbReference>
<dbReference type="Gene3D" id="3.30.300.30">
    <property type="match status" value="1"/>
</dbReference>
<dbReference type="InterPro" id="IPR042099">
    <property type="entry name" value="ANL_N_sf"/>
</dbReference>
<dbReference type="InterPro" id="IPR020845">
    <property type="entry name" value="AMP-binding_CS"/>
</dbReference>
<keyword evidence="2" id="KW-0436">Ligase</keyword>